<dbReference type="EMBL" id="JAZHXI010000002">
    <property type="protein sequence ID" value="KAL2074797.1"/>
    <property type="molecule type" value="Genomic_DNA"/>
</dbReference>
<sequence length="83" mass="9703">MQSTTRTNKSCLPAFSRHTCFLPSRDLVSSASFLLNTRYYLLDFSPRLLWTDPAFHDSINSCFKLLCRAFSKSPRFFRQVEET</sequence>
<protein>
    <submittedName>
        <fullName evidence="1">Uncharacterized protein</fullName>
    </submittedName>
</protein>
<evidence type="ECO:0000313" key="1">
    <source>
        <dbReference type="EMBL" id="KAL2074797.1"/>
    </source>
</evidence>
<gene>
    <name evidence="1" type="ORF">VTL71DRAFT_8576</name>
</gene>
<organism evidence="1 2">
    <name type="scientific">Oculimacula yallundae</name>
    <dbReference type="NCBI Taxonomy" id="86028"/>
    <lineage>
        <taxon>Eukaryota</taxon>
        <taxon>Fungi</taxon>
        <taxon>Dikarya</taxon>
        <taxon>Ascomycota</taxon>
        <taxon>Pezizomycotina</taxon>
        <taxon>Leotiomycetes</taxon>
        <taxon>Helotiales</taxon>
        <taxon>Ploettnerulaceae</taxon>
        <taxon>Oculimacula</taxon>
    </lineage>
</organism>
<keyword evidence="2" id="KW-1185">Reference proteome</keyword>
<accession>A0ABR4CY53</accession>
<reference evidence="1 2" key="1">
    <citation type="journal article" date="2024" name="Commun. Biol.">
        <title>Comparative genomic analysis of thermophilic fungi reveals convergent evolutionary adaptations and gene losses.</title>
        <authorList>
            <person name="Steindorff A.S."/>
            <person name="Aguilar-Pontes M.V."/>
            <person name="Robinson A.J."/>
            <person name="Andreopoulos B."/>
            <person name="LaButti K."/>
            <person name="Kuo A."/>
            <person name="Mondo S."/>
            <person name="Riley R."/>
            <person name="Otillar R."/>
            <person name="Haridas S."/>
            <person name="Lipzen A."/>
            <person name="Grimwood J."/>
            <person name="Schmutz J."/>
            <person name="Clum A."/>
            <person name="Reid I.D."/>
            <person name="Moisan M.C."/>
            <person name="Butler G."/>
            <person name="Nguyen T.T.M."/>
            <person name="Dewar K."/>
            <person name="Conant G."/>
            <person name="Drula E."/>
            <person name="Henrissat B."/>
            <person name="Hansel C."/>
            <person name="Singer S."/>
            <person name="Hutchinson M.I."/>
            <person name="de Vries R.P."/>
            <person name="Natvig D.O."/>
            <person name="Powell A.J."/>
            <person name="Tsang A."/>
            <person name="Grigoriev I.V."/>
        </authorList>
    </citation>
    <scope>NUCLEOTIDE SEQUENCE [LARGE SCALE GENOMIC DNA]</scope>
    <source>
        <strain evidence="1 2">CBS 494.80</strain>
    </source>
</reference>
<proteinExistence type="predicted"/>
<comment type="caution">
    <text evidence="1">The sequence shown here is derived from an EMBL/GenBank/DDBJ whole genome shotgun (WGS) entry which is preliminary data.</text>
</comment>
<evidence type="ECO:0000313" key="2">
    <source>
        <dbReference type="Proteomes" id="UP001595075"/>
    </source>
</evidence>
<dbReference type="Proteomes" id="UP001595075">
    <property type="component" value="Unassembled WGS sequence"/>
</dbReference>
<name>A0ABR4CY53_9HELO</name>